<dbReference type="Pfam" id="PF02586">
    <property type="entry name" value="SRAP"/>
    <property type="match status" value="1"/>
</dbReference>
<reference evidence="9" key="1">
    <citation type="submission" date="2014-02" db="EMBL/GenBank/DDBJ databases">
        <authorList>
            <person name="Genoscope - CEA"/>
        </authorList>
    </citation>
    <scope>NUCLEOTIDE SEQUENCE</scope>
    <source>
        <strain evidence="9">LS3</strain>
    </source>
</reference>
<feature type="compositionally biased region" description="Polar residues" evidence="8">
    <location>
        <begin position="288"/>
        <end position="304"/>
    </location>
</feature>
<dbReference type="PANTHER" id="PTHR13604">
    <property type="entry name" value="DC12-RELATED"/>
    <property type="match status" value="1"/>
</dbReference>
<organism evidence="9">
    <name type="scientific">Blastobotrys adeninivorans</name>
    <name type="common">Yeast</name>
    <name type="synonym">Arxula adeninivorans</name>
    <dbReference type="NCBI Taxonomy" id="409370"/>
    <lineage>
        <taxon>Eukaryota</taxon>
        <taxon>Fungi</taxon>
        <taxon>Dikarya</taxon>
        <taxon>Ascomycota</taxon>
        <taxon>Saccharomycotina</taxon>
        <taxon>Dipodascomycetes</taxon>
        <taxon>Dipodascales</taxon>
        <taxon>Trichomonascaceae</taxon>
        <taxon>Blastobotrys</taxon>
    </lineage>
</organism>
<dbReference type="SUPFAM" id="SSF143081">
    <property type="entry name" value="BB1717-like"/>
    <property type="match status" value="1"/>
</dbReference>
<dbReference type="InterPro" id="IPR036590">
    <property type="entry name" value="SRAP-like"/>
</dbReference>
<comment type="similarity">
    <text evidence="1">Belongs to the SOS response-associated peptidase family.</text>
</comment>
<dbReference type="GO" id="GO:0006508">
    <property type="term" value="P:proteolysis"/>
    <property type="evidence" value="ECO:0007669"/>
    <property type="project" value="UniProtKB-KW"/>
</dbReference>
<feature type="region of interest" description="Disordered" evidence="8">
    <location>
        <begin position="202"/>
        <end position="304"/>
    </location>
</feature>
<reference evidence="9" key="2">
    <citation type="submission" date="2014-06" db="EMBL/GenBank/DDBJ databases">
        <title>The complete genome of Blastobotrys (Arxula) adeninivorans LS3 - a yeast of biotechnological interest.</title>
        <authorList>
            <person name="Kunze G."/>
            <person name="Gaillardin C."/>
            <person name="Czernicka M."/>
            <person name="Durrens P."/>
            <person name="Martin T."/>
            <person name="Boer E."/>
            <person name="Gabaldon T."/>
            <person name="Cruz J."/>
            <person name="Talla E."/>
            <person name="Marck C."/>
            <person name="Goffeau A."/>
            <person name="Barbe V."/>
            <person name="Baret P."/>
            <person name="Baronian K."/>
            <person name="Beier S."/>
            <person name="Bleykasten C."/>
            <person name="Bode R."/>
            <person name="Casaregola S."/>
            <person name="Despons L."/>
            <person name="Fairhead C."/>
            <person name="Giersberg M."/>
            <person name="Gierski P."/>
            <person name="Hahnel U."/>
            <person name="Hartmann A."/>
            <person name="Jankowska D."/>
            <person name="Jubin C."/>
            <person name="Jung P."/>
            <person name="Lafontaine I."/>
            <person name="Leh-Louis V."/>
            <person name="Lemaire M."/>
            <person name="Marcet-Houben M."/>
            <person name="Mascher M."/>
            <person name="Morel G."/>
            <person name="Richard G.-F."/>
            <person name="Riechen J."/>
            <person name="Sacerdot C."/>
            <person name="Sarkar A."/>
            <person name="Savel G."/>
            <person name="Schacherer J."/>
            <person name="Sherman D."/>
            <person name="Straub M.-L."/>
            <person name="Stein N."/>
            <person name="Thierry A."/>
            <person name="Trautwein-Schult A."/>
            <person name="Westhof E."/>
            <person name="Worch S."/>
            <person name="Dujon B."/>
            <person name="Souciet J.-L."/>
            <person name="Wincker P."/>
            <person name="Scholz U."/>
            <person name="Neuveglise N."/>
        </authorList>
    </citation>
    <scope>NUCLEOTIDE SEQUENCE</scope>
    <source>
        <strain evidence="9">LS3</strain>
    </source>
</reference>
<keyword evidence="7" id="KW-0456">Lyase</keyword>
<dbReference type="EMBL" id="HG937693">
    <property type="protein sequence ID" value="CDP35046.1"/>
    <property type="molecule type" value="Genomic_DNA"/>
</dbReference>
<dbReference type="GO" id="GO:0106300">
    <property type="term" value="P:protein-DNA covalent cross-linking repair"/>
    <property type="evidence" value="ECO:0007669"/>
    <property type="project" value="InterPro"/>
</dbReference>
<feature type="compositionally biased region" description="Basic residues" evidence="8">
    <location>
        <begin position="271"/>
        <end position="287"/>
    </location>
</feature>
<evidence type="ECO:0000256" key="2">
    <source>
        <dbReference type="ARBA" id="ARBA00022670"/>
    </source>
</evidence>
<protein>
    <submittedName>
        <fullName evidence="9">ARAD1C26378p</fullName>
    </submittedName>
</protein>
<dbReference type="GO" id="GO:0008233">
    <property type="term" value="F:peptidase activity"/>
    <property type="evidence" value="ECO:0007669"/>
    <property type="project" value="UniProtKB-KW"/>
</dbReference>
<keyword evidence="6" id="KW-0238">DNA-binding</keyword>
<keyword evidence="2" id="KW-0645">Protease</keyword>
<dbReference type="GO" id="GO:0016829">
    <property type="term" value="F:lyase activity"/>
    <property type="evidence" value="ECO:0007669"/>
    <property type="project" value="UniProtKB-KW"/>
</dbReference>
<evidence type="ECO:0000256" key="5">
    <source>
        <dbReference type="ARBA" id="ARBA00023124"/>
    </source>
</evidence>
<proteinExistence type="inferred from homology"/>
<keyword evidence="5" id="KW-0190">Covalent protein-DNA linkage</keyword>
<feature type="compositionally biased region" description="Basic and acidic residues" evidence="8">
    <location>
        <begin position="214"/>
        <end position="270"/>
    </location>
</feature>
<evidence type="ECO:0000256" key="3">
    <source>
        <dbReference type="ARBA" id="ARBA00022763"/>
    </source>
</evidence>
<evidence type="ECO:0000256" key="7">
    <source>
        <dbReference type="ARBA" id="ARBA00023239"/>
    </source>
</evidence>
<dbReference type="InterPro" id="IPR003738">
    <property type="entry name" value="SRAP"/>
</dbReference>
<dbReference type="GO" id="GO:0003697">
    <property type="term" value="F:single-stranded DNA binding"/>
    <property type="evidence" value="ECO:0007669"/>
    <property type="project" value="InterPro"/>
</dbReference>
<name>A0A060T777_BLAAD</name>
<dbReference type="Gene3D" id="3.90.1680.10">
    <property type="entry name" value="SOS response associated peptidase-like"/>
    <property type="match status" value="1"/>
</dbReference>
<evidence type="ECO:0000256" key="8">
    <source>
        <dbReference type="SAM" id="MobiDB-lite"/>
    </source>
</evidence>
<dbReference type="PhylomeDB" id="A0A060T777"/>
<dbReference type="PANTHER" id="PTHR13604:SF0">
    <property type="entry name" value="ABASIC SITE PROCESSING PROTEIN HMCES"/>
    <property type="match status" value="1"/>
</dbReference>
<sequence>MCPGRYGPVYRKEGDSHVVDFYKWGLVPFFSTEQRTFNTFNCRDDALIENRGMWTPVKQHHRCIVLAEGYYEWKKESKKRIPYYIKRKDGKLLCMAGLWDVNTKVTEDGEELFSYTVITTTAHKGINWLHDRMPVIWDPVDDKDIIDTWLNEELAWKDDPQLFTKGLKSFDSSKLEVYEVSSDVGKIGNSYKELTMPVKKGNIKDFFSNPKKGKPQESSKEETKEPKELSEPENKEPKGSEPPLPKEPEERESQAEKDKNAIGTETDKPAGAKRKTTSGQSPRKKLKPSTSPTKQKSITSFFSK</sequence>
<evidence type="ECO:0000256" key="6">
    <source>
        <dbReference type="ARBA" id="ARBA00023125"/>
    </source>
</evidence>
<accession>A0A060T777</accession>
<dbReference type="AlphaFoldDB" id="A0A060T777"/>
<evidence type="ECO:0000313" key="9">
    <source>
        <dbReference type="EMBL" id="CDP35046.1"/>
    </source>
</evidence>
<evidence type="ECO:0000256" key="1">
    <source>
        <dbReference type="ARBA" id="ARBA00008136"/>
    </source>
</evidence>
<keyword evidence="4" id="KW-0378">Hydrolase</keyword>
<evidence type="ECO:0000256" key="4">
    <source>
        <dbReference type="ARBA" id="ARBA00022801"/>
    </source>
</evidence>
<gene>
    <name evidence="9" type="ORF">GNLVRS02_ARAD1C26378g</name>
</gene>
<keyword evidence="3" id="KW-0227">DNA damage</keyword>